<dbReference type="InterPro" id="IPR051055">
    <property type="entry name" value="PIF1_helicase"/>
</dbReference>
<dbReference type="InterPro" id="IPR027417">
    <property type="entry name" value="P-loop_NTPase"/>
</dbReference>
<keyword evidence="1" id="KW-0547">Nucleotide-binding</keyword>
<feature type="domain" description="DNA helicase Pif1-like DEAD-box helicase" evidence="2">
    <location>
        <begin position="1247"/>
        <end position="1392"/>
    </location>
</feature>
<dbReference type="InterPro" id="IPR010285">
    <property type="entry name" value="DNA_helicase_pif1-like_DEAD"/>
</dbReference>
<dbReference type="GO" id="GO:0006281">
    <property type="term" value="P:DNA repair"/>
    <property type="evidence" value="ECO:0007669"/>
    <property type="project" value="UniProtKB-KW"/>
</dbReference>
<organism evidence="5 6">
    <name type="scientific">Purpureocillium lilacinum</name>
    <name type="common">Paecilomyces lilacinus</name>
    <dbReference type="NCBI Taxonomy" id="33203"/>
    <lineage>
        <taxon>Eukaryota</taxon>
        <taxon>Fungi</taxon>
        <taxon>Dikarya</taxon>
        <taxon>Ascomycota</taxon>
        <taxon>Pezizomycotina</taxon>
        <taxon>Sordariomycetes</taxon>
        <taxon>Hypocreomycetidae</taxon>
        <taxon>Hypocreales</taxon>
        <taxon>Ophiocordycipitaceae</taxon>
        <taxon>Purpureocillium</taxon>
    </lineage>
</organism>
<dbReference type="EC" id="5.6.2.3" evidence="1"/>
<dbReference type="Pfam" id="PF14214">
    <property type="entry name" value="Helitron_like_N"/>
    <property type="match status" value="1"/>
</dbReference>
<dbReference type="GO" id="GO:0043139">
    <property type="term" value="F:5'-3' DNA helicase activity"/>
    <property type="evidence" value="ECO:0007669"/>
    <property type="project" value="UniProtKB-EC"/>
</dbReference>
<keyword evidence="1 5" id="KW-0347">Helicase</keyword>
<name>A0A179FAU3_PURLI</name>
<evidence type="ECO:0000313" key="5">
    <source>
        <dbReference type="EMBL" id="OAQ62548.1"/>
    </source>
</evidence>
<proteinExistence type="inferred from homology"/>
<comment type="similarity">
    <text evidence="1">Belongs to the helicase family.</text>
</comment>
<keyword evidence="1" id="KW-0233">DNA recombination</keyword>
<comment type="catalytic activity">
    <reaction evidence="1">
        <text>ATP + H2O = ADP + phosphate + H(+)</text>
        <dbReference type="Rhea" id="RHEA:13065"/>
        <dbReference type="ChEBI" id="CHEBI:15377"/>
        <dbReference type="ChEBI" id="CHEBI:15378"/>
        <dbReference type="ChEBI" id="CHEBI:30616"/>
        <dbReference type="ChEBI" id="CHEBI:43474"/>
        <dbReference type="ChEBI" id="CHEBI:456216"/>
        <dbReference type="EC" id="5.6.2.3"/>
    </reaction>
</comment>
<evidence type="ECO:0000256" key="1">
    <source>
        <dbReference type="RuleBase" id="RU363044"/>
    </source>
</evidence>
<dbReference type="GO" id="GO:0006310">
    <property type="term" value="P:DNA recombination"/>
    <property type="evidence" value="ECO:0007669"/>
    <property type="project" value="UniProtKB-KW"/>
</dbReference>
<comment type="cofactor">
    <cofactor evidence="1">
        <name>Mg(2+)</name>
        <dbReference type="ChEBI" id="CHEBI:18420"/>
    </cofactor>
</comment>
<feature type="domain" description="Helitron helicase-like" evidence="3">
    <location>
        <begin position="357"/>
        <end position="574"/>
    </location>
</feature>
<dbReference type="PANTHER" id="PTHR47642">
    <property type="entry name" value="ATP-DEPENDENT DNA HELICASE"/>
    <property type="match status" value="1"/>
</dbReference>
<evidence type="ECO:0000259" key="4">
    <source>
        <dbReference type="Pfam" id="PF20209"/>
    </source>
</evidence>
<gene>
    <name evidence="5" type="ORF">VFPBJ_11409</name>
</gene>
<feature type="domain" description="DUF6570" evidence="4">
    <location>
        <begin position="3"/>
        <end position="126"/>
    </location>
</feature>
<dbReference type="SUPFAM" id="SSF52540">
    <property type="entry name" value="P-loop containing nucleoside triphosphate hydrolases"/>
    <property type="match status" value="2"/>
</dbReference>
<dbReference type="Proteomes" id="UP000078240">
    <property type="component" value="Unassembled WGS sequence"/>
</dbReference>
<keyword evidence="1" id="KW-0234">DNA repair</keyword>
<dbReference type="EMBL" id="LSBH01000022">
    <property type="protein sequence ID" value="OAQ62548.1"/>
    <property type="molecule type" value="Genomic_DNA"/>
</dbReference>
<dbReference type="GO" id="GO:0016887">
    <property type="term" value="F:ATP hydrolysis activity"/>
    <property type="evidence" value="ECO:0007669"/>
    <property type="project" value="RHEA"/>
</dbReference>
<evidence type="ECO:0000259" key="3">
    <source>
        <dbReference type="Pfam" id="PF14214"/>
    </source>
</evidence>
<dbReference type="GO" id="GO:0000723">
    <property type="term" value="P:telomere maintenance"/>
    <property type="evidence" value="ECO:0007669"/>
    <property type="project" value="InterPro"/>
</dbReference>
<keyword evidence="1" id="KW-0227">DNA damage</keyword>
<dbReference type="Pfam" id="PF20209">
    <property type="entry name" value="DUF6570"/>
    <property type="match status" value="1"/>
</dbReference>
<dbReference type="Pfam" id="PF05970">
    <property type="entry name" value="PIF1"/>
    <property type="match status" value="1"/>
</dbReference>
<keyword evidence="1" id="KW-0378">Hydrolase</keyword>
<dbReference type="InterPro" id="IPR025476">
    <property type="entry name" value="Helitron_helicase-like"/>
</dbReference>
<dbReference type="Gene3D" id="3.40.50.300">
    <property type="entry name" value="P-loop containing nucleotide triphosphate hydrolases"/>
    <property type="match status" value="1"/>
</dbReference>
<dbReference type="InterPro" id="IPR046700">
    <property type="entry name" value="DUF6570"/>
</dbReference>
<evidence type="ECO:0000259" key="2">
    <source>
        <dbReference type="Pfam" id="PF05970"/>
    </source>
</evidence>
<reference evidence="5 6" key="1">
    <citation type="submission" date="2016-01" db="EMBL/GenBank/DDBJ databases">
        <title>Biosynthesis of antibiotic leucinostatins and their inhibition on Phytophthora in bio-control Purpureocillium lilacinum.</title>
        <authorList>
            <person name="Wang G."/>
            <person name="Liu Z."/>
            <person name="Lin R."/>
            <person name="Li E."/>
            <person name="Mao Z."/>
            <person name="Ling J."/>
            <person name="Yin W."/>
            <person name="Xie B."/>
        </authorList>
    </citation>
    <scope>NUCLEOTIDE SEQUENCE [LARGE SCALE GENOMIC DNA]</scope>
    <source>
        <strain evidence="5">PLBJ-1</strain>
    </source>
</reference>
<accession>A0A179FAU3</accession>
<keyword evidence="1" id="KW-0067">ATP-binding</keyword>
<comment type="caution">
    <text evidence="5">The sequence shown here is derived from an EMBL/GenBank/DDBJ whole genome shotgun (WGS) entry which is preliminary data.</text>
</comment>
<dbReference type="GO" id="GO:0005524">
    <property type="term" value="F:ATP binding"/>
    <property type="evidence" value="ECO:0007669"/>
    <property type="project" value="UniProtKB-KW"/>
</dbReference>
<protein>
    <recommendedName>
        <fullName evidence="1">ATP-dependent DNA helicase</fullName>
        <ecNumber evidence="1">5.6.2.3</ecNumber>
    </recommendedName>
</protein>
<sequence>MFPDELKGLSPVEEKLIALNSCYGLFTRHTVSDGQRQDVRYPKHVKGHVTVFPNNVQELATNVLPHPLLRVMDEICVSWQGPDKPTPKDLSGLLSVRRRVVERALVWLKRHNPHYANIRIDTAEMDSWGQPVDGVPEIVYGRMERHEPSSWEKTRTAHIVPAAERGLDDEGEVAIEEILASLTGELDSISAGVNGAGSDTEADAVRGAPVDCDREVIGEVTSSGMFRLDGAPDVADAEKLRFACHAVGGGGGRARSGPTATIQRSGQGYSATADSGEAFIRISRGDDFADASEAAFFAKTFPTLLPFGYGGPKLAEEDSDDVTCAGNRATVSHRRVPESETEVGALVASRNLHLRAWADIVLRRHGGRFATHKIFAFLVFNMGVRSRNRRASMLSMSRKNFGNVERIVQSMTAERLAAASMELETTGKTKDDGVKELLRSLSLYGHRQPMSREGRLTMRRKIQSTIIVGGIPAIWFTLNPNDITNPVKLRLAAYRIHDPRAAEAFLESLENSYKRTRLAISDPASSAIFFHREMALFFEKYVNAGGESVFGRINHYFGAVETNERGALHVHGLLWLQGNARLASALDDVNGEGNDEYKERIARYVDSVFSEDLDAEASSAVQAERSVVADILDKLVNTEQFSSSFDEEANFCAGATQIHTHSATCVKYSLGKQTQKGGLCRFKAPWKLVEKTSLTEEGILKIRRNHPLVNRWNKAMAVGLRHNHDISFIATQQKTMALIYYVTNYATKVEDPIWKRAVAAAELLPSIRGDGGPNEKEAADGGAGLVERANENRTRQFLMKVANRVFTERCLSQVEVVAHLLGYPSEFSSGTAWAYLNTSVLYWHIFRRWRHLRFASGAATVSDGAAVDESIVVGEAGHRLSHVEAYHHRGDLLSDLCLYDYVSIVRLKRRDGVREEALAAWGEVRFEESWPAGRHWIQVLRRPGKQATVCLDGYLSKEFTMVEEDEVCHRRAAVQHLALFVPWEAFLSEEEGDINDIWRRAQSALCPRISRLVGNVQLLRRSAEDAKRDAKQWAASCVDEDATADTLPTKATQARRLAELRTALGPSQVTAGSTELTAMLRQLGRFQHSALGSPAELEAAAMRESGVRRITSQGAPFSGAALPTQDQIRGIKSQQMSASRERERMIQGIQSGPTIADTSRSAALRAVMSGFGEDGIEVAATDAPESHDAREAGMEVLVGPSTSFLAAGKEWAQKLTLNKGQSIAFLIICQHLDRVRLGEAADAEQLCQFIGGEGGTGKSRVIEALVGLFAARGMSNRILVTATSGTAAARITGITIHSACGFSKDATGGGKDVDGVRLPKQAGRFVHGQSRMDWQEKDVLVVDEVSMLGARTLHAVNEQLCRLRGSQRDFGGIPIIVFCGDFHQFRPVQERSILLPSAAISWDVDNSFKAEQRHQHDKAHALWRRFTTVVMLNEQMRAAGDPELQRLLTRIRRGQQDRSDLELLNSRCYREGERIPWETGITVVTPLNRNRWNLNMEAALAFQAQQRSMMRIFISEHRWKNGVPTEEEAIMILNQGDDSAIPVPAVFMFVPGMPVVVNQNTYQGLKMTNGGGYTAVEVIIDKAFPGHRVSADTAVHFGPPAGLVLASETTRDLHFVGMPPGTALLAPMSVKIPCQRKRPWQRNDVSRKGLPCAAAFACTDYKVQGRSLDLVALELRGTRTTNVGGRVVPAQCDPYSLYVQLSRCRTLDGITLLSKVRERDLVGNRVPEEMRAAQATLEELSEKTLREAVDWLGQEWRG</sequence>
<evidence type="ECO:0000313" key="6">
    <source>
        <dbReference type="Proteomes" id="UP000078240"/>
    </source>
</evidence>